<dbReference type="AlphaFoldDB" id="A0A7U7J1B1"/>
<dbReference type="Pfam" id="PF01244">
    <property type="entry name" value="Peptidase_M19"/>
    <property type="match status" value="1"/>
</dbReference>
<evidence type="ECO:0000313" key="1">
    <source>
        <dbReference type="EMBL" id="CDG34011.1"/>
    </source>
</evidence>
<dbReference type="GO" id="GO:0006508">
    <property type="term" value="P:proteolysis"/>
    <property type="evidence" value="ECO:0007669"/>
    <property type="project" value="InterPro"/>
</dbReference>
<dbReference type="PROSITE" id="PS51365">
    <property type="entry name" value="RENAL_DIPEPTIDASE_2"/>
    <property type="match status" value="1"/>
</dbReference>
<reference evidence="1 2" key="1">
    <citation type="journal article" date="2014" name="Genome Biol. Evol.">
        <title>Acetic acid bacteria genomes reveal functional traits for adaptation to life in insect guts.</title>
        <authorList>
            <person name="Chouaia B."/>
            <person name="Gaiarsa S."/>
            <person name="Crotti E."/>
            <person name="Comandatore F."/>
            <person name="Degli Esposti M."/>
            <person name="Ricci I."/>
            <person name="Alma A."/>
            <person name="Favia G."/>
            <person name="Bandi C."/>
            <person name="Daffonchio D."/>
        </authorList>
    </citation>
    <scope>NUCLEOTIDE SEQUENCE [LARGE SCALE GENOMIC DNA]</scope>
    <source>
        <strain evidence="2">AM169</strain>
    </source>
</reference>
<organism evidence="1 2">
    <name type="scientific">Parasaccharibacter apium</name>
    <dbReference type="NCBI Taxonomy" id="1510841"/>
    <lineage>
        <taxon>Bacteria</taxon>
        <taxon>Pseudomonadati</taxon>
        <taxon>Pseudomonadota</taxon>
        <taxon>Alphaproteobacteria</taxon>
        <taxon>Acetobacterales</taxon>
        <taxon>Acetobacteraceae</taxon>
        <taxon>Parasaccharibacter</taxon>
    </lineage>
</organism>
<dbReference type="EMBL" id="CBLY010000006">
    <property type="protein sequence ID" value="CDG34011.1"/>
    <property type="molecule type" value="Genomic_DNA"/>
</dbReference>
<protein>
    <submittedName>
        <fullName evidence="1">Dipeptidase, pyoverdin biosynthesis</fullName>
    </submittedName>
</protein>
<sequence>MNRVYPNLGGMNKESLPHMPILMIDSHIDIPWNEKTAEGLPCWHKRDQADVAMRDVERRFTVPKAQAGGMGVACLAAYTPQAGLDDAGHEAAWQRARAMLEAMEEMVPLHLSGQAVLCWRVPDIRRATEAGQVALVPVMENGYPLADDPARIGYLARRHGVRYMTLTHNGHNLLADSAVVRQGPAEVHGGLSALGREVIGEMNRHGVLVDVSHASRKTMMQAVDASSVPVFASHSCVRALCDHPRNLDDGQLDALKASGGLIQITAMGPFLRRGGGGTLKDFVEHVLYVARRIGVEHVGISSDFDGGGGIEGWQDASETHHVSKALAVAGLDAGEIRAICGENMLRLLQRAEDKISECQT</sequence>
<dbReference type="CDD" id="cd01301">
    <property type="entry name" value="rDP_like"/>
    <property type="match status" value="1"/>
</dbReference>
<dbReference type="InterPro" id="IPR008257">
    <property type="entry name" value="Pept_M19"/>
</dbReference>
<name>A0A7U7J1B1_9PROT</name>
<evidence type="ECO:0000313" key="2">
    <source>
        <dbReference type="Proteomes" id="UP000027590"/>
    </source>
</evidence>
<dbReference type="GO" id="GO:0070573">
    <property type="term" value="F:metallodipeptidase activity"/>
    <property type="evidence" value="ECO:0007669"/>
    <property type="project" value="InterPro"/>
</dbReference>
<dbReference type="SUPFAM" id="SSF51556">
    <property type="entry name" value="Metallo-dependent hydrolases"/>
    <property type="match status" value="1"/>
</dbReference>
<dbReference type="Gene3D" id="3.20.20.140">
    <property type="entry name" value="Metal-dependent hydrolases"/>
    <property type="match status" value="1"/>
</dbReference>
<dbReference type="InterPro" id="IPR032466">
    <property type="entry name" value="Metal_Hydrolase"/>
</dbReference>
<reference evidence="1 2" key="2">
    <citation type="journal article" date="2014" name="PLoS ONE">
        <title>Evolution of mitochondria reconstructed from the energy metabolism of living bacteria.</title>
        <authorList>
            <person name="Degli Esposti M."/>
            <person name="Chouaia B."/>
            <person name="Comandatore F."/>
            <person name="Crotti E."/>
            <person name="Sassera D."/>
            <person name="Lievens P.M."/>
            <person name="Daffonchio D."/>
            <person name="Bandi C."/>
        </authorList>
    </citation>
    <scope>NUCLEOTIDE SEQUENCE [LARGE SCALE GENOMIC DNA]</scope>
    <source>
        <strain evidence="2">AM169</strain>
    </source>
</reference>
<accession>A0A7U7J1B1</accession>
<dbReference type="PANTHER" id="PTHR10443:SF12">
    <property type="entry name" value="DIPEPTIDASE"/>
    <property type="match status" value="1"/>
</dbReference>
<dbReference type="Proteomes" id="UP000027590">
    <property type="component" value="Unassembled WGS sequence"/>
</dbReference>
<comment type="caution">
    <text evidence="1">The sequence shown here is derived from an EMBL/GenBank/DDBJ whole genome shotgun (WGS) entry which is preliminary data.</text>
</comment>
<proteinExistence type="predicted"/>
<gene>
    <name evidence="1" type="ORF">SACS_1273</name>
</gene>
<dbReference type="PANTHER" id="PTHR10443">
    <property type="entry name" value="MICROSOMAL DIPEPTIDASE"/>
    <property type="match status" value="1"/>
</dbReference>